<dbReference type="PROSITE" id="PS50878">
    <property type="entry name" value="RT_POL"/>
    <property type="match status" value="1"/>
</dbReference>
<feature type="domain" description="Reverse transcriptase" evidence="1">
    <location>
        <begin position="1"/>
        <end position="84"/>
    </location>
</feature>
<evidence type="ECO:0000259" key="1">
    <source>
        <dbReference type="PROSITE" id="PS50878"/>
    </source>
</evidence>
<evidence type="ECO:0000313" key="2">
    <source>
        <dbReference type="EMBL" id="RFM35140.1"/>
    </source>
</evidence>
<dbReference type="Pfam" id="PF00078">
    <property type="entry name" value="RVT_1"/>
    <property type="match status" value="1"/>
</dbReference>
<protein>
    <recommendedName>
        <fullName evidence="1">Reverse transcriptase domain-containing protein</fullName>
    </recommendedName>
</protein>
<evidence type="ECO:0000313" key="3">
    <source>
        <dbReference type="Proteomes" id="UP000261174"/>
    </source>
</evidence>
<dbReference type="EMBL" id="QTJV01000002">
    <property type="protein sequence ID" value="RFM35140.1"/>
    <property type="molecule type" value="Genomic_DNA"/>
</dbReference>
<proteinExistence type="predicted"/>
<dbReference type="AlphaFoldDB" id="A0A3E1P4U2"/>
<gene>
    <name evidence="2" type="ORF">DXN04_07025</name>
</gene>
<keyword evidence="3" id="KW-1185">Reference proteome</keyword>
<accession>A0A3E1P4U2</accession>
<comment type="caution">
    <text evidence="2">The sequence shown here is derived from an EMBL/GenBank/DDBJ whole genome shotgun (WGS) entry which is preliminary data.</text>
</comment>
<reference evidence="2 3" key="1">
    <citation type="submission" date="2018-08" db="EMBL/GenBank/DDBJ databases">
        <title>Chitinophaga sp. K20C18050901, a novel bacterium isolated from forest soil.</title>
        <authorList>
            <person name="Wang C."/>
        </authorList>
    </citation>
    <scope>NUCLEOTIDE SEQUENCE [LARGE SCALE GENOMIC DNA]</scope>
    <source>
        <strain evidence="2 3">K20C18050901</strain>
    </source>
</reference>
<dbReference type="OrthoDB" id="9780724at2"/>
<organism evidence="2 3">
    <name type="scientific">Chitinophaga silvisoli</name>
    <dbReference type="NCBI Taxonomy" id="2291814"/>
    <lineage>
        <taxon>Bacteria</taxon>
        <taxon>Pseudomonadati</taxon>
        <taxon>Bacteroidota</taxon>
        <taxon>Chitinophagia</taxon>
        <taxon>Chitinophagales</taxon>
        <taxon>Chitinophagaceae</taxon>
        <taxon>Chitinophaga</taxon>
    </lineage>
</organism>
<dbReference type="Proteomes" id="UP000261174">
    <property type="component" value="Unassembled WGS sequence"/>
</dbReference>
<dbReference type="InterPro" id="IPR043502">
    <property type="entry name" value="DNA/RNA_pol_sf"/>
</dbReference>
<sequence>MVKFKAQTQPLLRGSSFIIRYADDFLLGFTNREDALRVMEVLPKRLGKFGLTLHPGKTRQIDLEEEKKGGNHPIKTFDFLGFIHYMSKIRKGKPILKRKTSNKKLNQALKRLSDWIKCYRHKLPIRELIEELNQKLRGHYAY</sequence>
<dbReference type="InterPro" id="IPR000477">
    <property type="entry name" value="RT_dom"/>
</dbReference>
<name>A0A3E1P4U2_9BACT</name>
<dbReference type="RefSeq" id="WP_116852622.1">
    <property type="nucleotide sequence ID" value="NZ_QTJV01000002.1"/>
</dbReference>
<dbReference type="SUPFAM" id="SSF56672">
    <property type="entry name" value="DNA/RNA polymerases"/>
    <property type="match status" value="1"/>
</dbReference>